<dbReference type="eggNOG" id="COG1609">
    <property type="taxonomic scope" value="Bacteria"/>
</dbReference>
<dbReference type="InterPro" id="IPR010982">
    <property type="entry name" value="Lambda_DNA-bd_dom_sf"/>
</dbReference>
<dbReference type="KEGG" id="psab:PSAB_07245"/>
<dbReference type="PANTHER" id="PTHR30146:SF109">
    <property type="entry name" value="HTH-TYPE TRANSCRIPTIONAL REGULATOR GALS"/>
    <property type="match status" value="1"/>
</dbReference>
<feature type="domain" description="HTH lacI-type" evidence="4">
    <location>
        <begin position="22"/>
        <end position="76"/>
    </location>
</feature>
<dbReference type="PROSITE" id="PS50932">
    <property type="entry name" value="HTH_LACI_2"/>
    <property type="match status" value="1"/>
</dbReference>
<dbReference type="Pfam" id="PF00356">
    <property type="entry name" value="LacI"/>
    <property type="match status" value="1"/>
</dbReference>
<dbReference type="CDD" id="cd01392">
    <property type="entry name" value="HTH_LacI"/>
    <property type="match status" value="1"/>
</dbReference>
<evidence type="ECO:0000256" key="2">
    <source>
        <dbReference type="ARBA" id="ARBA00023125"/>
    </source>
</evidence>
<reference evidence="5 6" key="1">
    <citation type="journal article" date="2014" name="PLoS Genet.">
        <title>Comparative Genomic Analysis of N2-Fixing and Non-N2-Fixing Paenibacillus spp.: Organization, Evolution and Expression of the Nitrogen Fixation Genes.</title>
        <authorList>
            <person name="Xie J.B."/>
            <person name="Du Z."/>
            <person name="Bai L."/>
            <person name="Tian C."/>
            <person name="Zhang Y."/>
            <person name="Xie J.Y."/>
            <person name="Wang T."/>
            <person name="Liu X."/>
            <person name="Chen X."/>
            <person name="Cheng Q."/>
            <person name="Chen S."/>
            <person name="Li J."/>
        </authorList>
    </citation>
    <scope>NUCLEOTIDE SEQUENCE [LARGE SCALE GENOMIC DNA]</scope>
    <source>
        <strain evidence="5 6">T27</strain>
    </source>
</reference>
<keyword evidence="1" id="KW-0805">Transcription regulation</keyword>
<dbReference type="Pfam" id="PF13377">
    <property type="entry name" value="Peripla_BP_3"/>
    <property type="match status" value="1"/>
</dbReference>
<sequence length="360" mass="40265">MYYEYIKIIENVLENVGCVTIVNIRDIAKAAGVSVSTVSKALNGYSDVKSKTREMILDVAREMDYLPNVMARGLITKKSNTIGIFFGDRQNSGFDNPFFSELIRSIKDVAGAEGYDILIFANQKRTTSSYKTICYEKGVDGVILILTGDQRTDENIRELHESLPTVYIDSVSYQYTNVNFVETENVNASFQAVEHLIQLGHTRILKMAGDQVAKASYDRIEGYKQALNKYGHKVDSDLILYGEFSRDKAYQLTKRFFSKDSGVTAVFASSDIMAFGIIDALKDLGFKVPEDIAVIGFDDIDESKDYQPPLTTVHQQRFTMGETAAKMLLQLIDSQDGITRHATIPARLVIRESSGTKREG</sequence>
<dbReference type="InterPro" id="IPR046335">
    <property type="entry name" value="LacI/GalR-like_sensor"/>
</dbReference>
<accession>X4ZVT8</accession>
<dbReference type="STRING" id="1268072.PSAB_07245"/>
<dbReference type="GO" id="GO:0000976">
    <property type="term" value="F:transcription cis-regulatory region binding"/>
    <property type="evidence" value="ECO:0007669"/>
    <property type="project" value="TreeGrafter"/>
</dbReference>
<protein>
    <submittedName>
        <fullName evidence="5">LacI family transcriptional regulator</fullName>
    </submittedName>
</protein>
<keyword evidence="3" id="KW-0804">Transcription</keyword>
<dbReference type="SUPFAM" id="SSF53822">
    <property type="entry name" value="Periplasmic binding protein-like I"/>
    <property type="match status" value="1"/>
</dbReference>
<evidence type="ECO:0000313" key="5">
    <source>
        <dbReference type="EMBL" id="AHV96383.1"/>
    </source>
</evidence>
<dbReference type="PROSITE" id="PS00356">
    <property type="entry name" value="HTH_LACI_1"/>
    <property type="match status" value="1"/>
</dbReference>
<evidence type="ECO:0000256" key="1">
    <source>
        <dbReference type="ARBA" id="ARBA00023015"/>
    </source>
</evidence>
<evidence type="ECO:0000259" key="4">
    <source>
        <dbReference type="PROSITE" id="PS50932"/>
    </source>
</evidence>
<dbReference type="PATRIC" id="fig|1268072.3.peg.1507"/>
<name>X4ZVT8_9BACL</name>
<organism evidence="5 6">
    <name type="scientific">Paenibacillus sabinae T27</name>
    <dbReference type="NCBI Taxonomy" id="1268072"/>
    <lineage>
        <taxon>Bacteria</taxon>
        <taxon>Bacillati</taxon>
        <taxon>Bacillota</taxon>
        <taxon>Bacilli</taxon>
        <taxon>Bacillales</taxon>
        <taxon>Paenibacillaceae</taxon>
        <taxon>Paenibacillus</taxon>
    </lineage>
</organism>
<dbReference type="HOGENOM" id="CLU_037628_6_1_9"/>
<evidence type="ECO:0000313" key="6">
    <source>
        <dbReference type="Proteomes" id="UP000019772"/>
    </source>
</evidence>
<proteinExistence type="predicted"/>
<keyword evidence="2" id="KW-0238">DNA-binding</keyword>
<dbReference type="InterPro" id="IPR028082">
    <property type="entry name" value="Peripla_BP_I"/>
</dbReference>
<dbReference type="Proteomes" id="UP000019772">
    <property type="component" value="Chromosome"/>
</dbReference>
<dbReference type="SUPFAM" id="SSF47413">
    <property type="entry name" value="lambda repressor-like DNA-binding domains"/>
    <property type="match status" value="1"/>
</dbReference>
<dbReference type="PRINTS" id="PR00036">
    <property type="entry name" value="HTHLACI"/>
</dbReference>
<dbReference type="AlphaFoldDB" id="X4ZVT8"/>
<dbReference type="PANTHER" id="PTHR30146">
    <property type="entry name" value="LACI-RELATED TRANSCRIPTIONAL REPRESSOR"/>
    <property type="match status" value="1"/>
</dbReference>
<dbReference type="Gene3D" id="3.40.50.2300">
    <property type="match status" value="2"/>
</dbReference>
<dbReference type="EMBL" id="CP004078">
    <property type="protein sequence ID" value="AHV96383.1"/>
    <property type="molecule type" value="Genomic_DNA"/>
</dbReference>
<gene>
    <name evidence="5" type="ORF">PSAB_07245</name>
</gene>
<dbReference type="CDD" id="cd06267">
    <property type="entry name" value="PBP1_LacI_sugar_binding-like"/>
    <property type="match status" value="1"/>
</dbReference>
<dbReference type="GO" id="GO:0003700">
    <property type="term" value="F:DNA-binding transcription factor activity"/>
    <property type="evidence" value="ECO:0007669"/>
    <property type="project" value="TreeGrafter"/>
</dbReference>
<dbReference type="Gene3D" id="1.10.260.40">
    <property type="entry name" value="lambda repressor-like DNA-binding domains"/>
    <property type="match status" value="1"/>
</dbReference>
<dbReference type="InterPro" id="IPR000843">
    <property type="entry name" value="HTH_LacI"/>
</dbReference>
<dbReference type="SMART" id="SM00354">
    <property type="entry name" value="HTH_LACI"/>
    <property type="match status" value="1"/>
</dbReference>
<keyword evidence="6" id="KW-1185">Reference proteome</keyword>
<evidence type="ECO:0000256" key="3">
    <source>
        <dbReference type="ARBA" id="ARBA00023163"/>
    </source>
</evidence>